<dbReference type="InterPro" id="IPR052189">
    <property type="entry name" value="L-asp_N-monooxygenase_NS-form"/>
</dbReference>
<dbReference type="InterPro" id="IPR036188">
    <property type="entry name" value="FAD/NAD-bd_sf"/>
</dbReference>
<keyword evidence="3" id="KW-1185">Reference proteome</keyword>
<evidence type="ECO:0000313" key="2">
    <source>
        <dbReference type="EMBL" id="MBD2185291.1"/>
    </source>
</evidence>
<name>A0A926VK07_9CYAN</name>
<dbReference type="PANTHER" id="PTHR40254:SF1">
    <property type="entry name" value="BLR0577 PROTEIN"/>
    <property type="match status" value="1"/>
</dbReference>
<dbReference type="InterPro" id="IPR038732">
    <property type="entry name" value="HpyO/CreE_NAD-binding"/>
</dbReference>
<accession>A0A926VK07</accession>
<comment type="caution">
    <text evidence="2">The sequence shown here is derived from an EMBL/GenBank/DDBJ whole genome shotgun (WGS) entry which is preliminary data.</text>
</comment>
<dbReference type="SUPFAM" id="SSF51905">
    <property type="entry name" value="FAD/NAD(P)-binding domain"/>
    <property type="match status" value="1"/>
</dbReference>
<dbReference type="Gene3D" id="3.50.50.60">
    <property type="entry name" value="FAD/NAD(P)-binding domain"/>
    <property type="match status" value="1"/>
</dbReference>
<organism evidence="2 3">
    <name type="scientific">Aerosakkonema funiforme FACHB-1375</name>
    <dbReference type="NCBI Taxonomy" id="2949571"/>
    <lineage>
        <taxon>Bacteria</taxon>
        <taxon>Bacillati</taxon>
        <taxon>Cyanobacteriota</taxon>
        <taxon>Cyanophyceae</taxon>
        <taxon>Oscillatoriophycideae</taxon>
        <taxon>Aerosakkonematales</taxon>
        <taxon>Aerosakkonemataceae</taxon>
        <taxon>Aerosakkonema</taxon>
    </lineage>
</organism>
<proteinExistence type="predicted"/>
<evidence type="ECO:0000313" key="3">
    <source>
        <dbReference type="Proteomes" id="UP000641646"/>
    </source>
</evidence>
<dbReference type="AlphaFoldDB" id="A0A926VK07"/>
<feature type="domain" description="FAD-dependent urate hydroxylase HpyO/Asp monooxygenase CreE-like FAD/NAD(P)-binding" evidence="1">
    <location>
        <begin position="1"/>
        <end position="146"/>
    </location>
</feature>
<reference evidence="2" key="2">
    <citation type="submission" date="2020-08" db="EMBL/GenBank/DDBJ databases">
        <authorList>
            <person name="Chen M."/>
            <person name="Teng W."/>
            <person name="Zhao L."/>
            <person name="Hu C."/>
            <person name="Zhou Y."/>
            <person name="Han B."/>
            <person name="Song L."/>
            <person name="Shu W."/>
        </authorList>
    </citation>
    <scope>NUCLEOTIDE SEQUENCE</scope>
    <source>
        <strain evidence="2">FACHB-1375</strain>
    </source>
</reference>
<dbReference type="Pfam" id="PF13454">
    <property type="entry name" value="NAD_binding_9"/>
    <property type="match status" value="1"/>
</dbReference>
<reference evidence="2" key="1">
    <citation type="journal article" date="2015" name="ISME J.">
        <title>Draft Genome Sequence of Streptomyces incarnatus NRRL8089, which Produces the Nucleoside Antibiotic Sinefungin.</title>
        <authorList>
            <person name="Oshima K."/>
            <person name="Hattori M."/>
            <person name="Shimizu H."/>
            <person name="Fukuda K."/>
            <person name="Nemoto M."/>
            <person name="Inagaki K."/>
            <person name="Tamura T."/>
        </authorList>
    </citation>
    <scope>NUCLEOTIDE SEQUENCE</scope>
    <source>
        <strain evidence="2">FACHB-1375</strain>
    </source>
</reference>
<dbReference type="EMBL" id="JACJPW010000115">
    <property type="protein sequence ID" value="MBD2185291.1"/>
    <property type="molecule type" value="Genomic_DNA"/>
</dbReference>
<gene>
    <name evidence="2" type="ORF">H6G03_30160</name>
</gene>
<dbReference type="Proteomes" id="UP000641646">
    <property type="component" value="Unassembled WGS sequence"/>
</dbReference>
<dbReference type="PANTHER" id="PTHR40254">
    <property type="entry name" value="BLR0577 PROTEIN"/>
    <property type="match status" value="1"/>
</dbReference>
<protein>
    <submittedName>
        <fullName evidence="2">FAD/NAD(P)-binding protein</fullName>
    </submittedName>
</protein>
<sequence>MVAAHLLRKATFPLDIKLIERRPAIGKGVAYGTKYICHLLNVPAAKMSAFPDDPEHFLRWVQKEEISRGNLVPSGVQPNTFVPRQIYGKYIQAVLDEAEIAGKENVRLERIKNEAVSILPDGNGATISLSTGQNLRVNKVVLALGNFPPSDPFVQDKSFYTSLRYVSYPWSAQALSDLEQDDAVLLIGSGLTMLDLAVALKEQGHAGAIHVVSRHGLLPYPHKFTKPYPTFLNVETAPKNIRALVKLVRQEVKNAIAQDCDWRAVLDSLRPITQQLWQQLPLKEQRRFLRHVRIYWEVHRHRVSPGVANTVSEMLHSGQMVVHAGRIQGYDEDDRAVDVSLRKRKISHKNYAGEESGNTSEHEVVRVQRVINCTGTECDYRKFGHPLIQNLRSHGFIRSDALAIGLDVAPNGALLDVDGMVSQILYTLGPPRQGRLWETTAVPEIRVQAAALAEELLGMKV</sequence>
<evidence type="ECO:0000259" key="1">
    <source>
        <dbReference type="Pfam" id="PF13454"/>
    </source>
</evidence>